<feature type="domain" description="FAD-binding PCMH-type" evidence="4">
    <location>
        <begin position="1"/>
        <end position="159"/>
    </location>
</feature>
<dbReference type="InterPro" id="IPR016166">
    <property type="entry name" value="FAD-bd_PCMH"/>
</dbReference>
<dbReference type="GO" id="GO:0016491">
    <property type="term" value="F:oxidoreductase activity"/>
    <property type="evidence" value="ECO:0007669"/>
    <property type="project" value="UniProtKB-KW"/>
</dbReference>
<organism evidence="5">
    <name type="scientific">marine metagenome</name>
    <dbReference type="NCBI Taxonomy" id="408172"/>
    <lineage>
        <taxon>unclassified sequences</taxon>
        <taxon>metagenomes</taxon>
        <taxon>ecological metagenomes</taxon>
    </lineage>
</organism>
<dbReference type="Gene3D" id="3.30.465.10">
    <property type="match status" value="1"/>
</dbReference>
<sequence>MLQRYGENARIVAGSTDFLVRWRQGVWNPDHVINIQRVAGLGRITYSSRNGLRIGSLVSVRSLEQHPAVRRRYPALAAAAASFAGVQVRNLATVGGNVCNASPSGDTIPALLVFGAECRIVGPDGDRWVALDEFLIGPGQTVLQADELLTEIRVPPPARNTGSHYIKHSPRGAMDIATVGVASLVSLDGRRGPCSEVRIALGAVAPTPARAYSAEDILRGQIISHDLIRAAAESARNGVRPIDDIRGSAEHRKEIVAVLTRRTLEQALNSAARGPMTFEEQRRLTVQVAF</sequence>
<dbReference type="SMART" id="SM01092">
    <property type="entry name" value="CO_deh_flav_C"/>
    <property type="match status" value="1"/>
</dbReference>
<dbReference type="InterPro" id="IPR005107">
    <property type="entry name" value="CO_DH_flav_C"/>
</dbReference>
<dbReference type="GO" id="GO:0071949">
    <property type="term" value="F:FAD binding"/>
    <property type="evidence" value="ECO:0007669"/>
    <property type="project" value="InterPro"/>
</dbReference>
<dbReference type="InterPro" id="IPR051312">
    <property type="entry name" value="Diverse_Substr_Oxidored"/>
</dbReference>
<gene>
    <name evidence="5" type="ORF">METZ01_LOCUS23311</name>
</gene>
<dbReference type="Pfam" id="PF03450">
    <property type="entry name" value="CO_deh_flav_C"/>
    <property type="match status" value="1"/>
</dbReference>
<dbReference type="SUPFAM" id="SSF55447">
    <property type="entry name" value="CO dehydrogenase flavoprotein C-terminal domain-like"/>
    <property type="match status" value="1"/>
</dbReference>
<keyword evidence="2" id="KW-0274">FAD</keyword>
<protein>
    <recommendedName>
        <fullName evidence="4">FAD-binding PCMH-type domain-containing protein</fullName>
    </recommendedName>
</protein>
<dbReference type="FunFam" id="3.30.465.10:FF:000017">
    <property type="entry name" value="Xanthine dehydrogenase, FAD binding subunit"/>
    <property type="match status" value="1"/>
</dbReference>
<dbReference type="PROSITE" id="PS51387">
    <property type="entry name" value="FAD_PCMH"/>
    <property type="match status" value="1"/>
</dbReference>
<dbReference type="InterPro" id="IPR002346">
    <property type="entry name" value="Mopterin_DH_FAD-bd"/>
</dbReference>
<evidence type="ECO:0000259" key="4">
    <source>
        <dbReference type="PROSITE" id="PS51387"/>
    </source>
</evidence>
<dbReference type="InterPro" id="IPR016167">
    <property type="entry name" value="FAD-bd_PCMH_sub1"/>
</dbReference>
<dbReference type="AlphaFoldDB" id="A0A381PWP3"/>
<dbReference type="InterPro" id="IPR036318">
    <property type="entry name" value="FAD-bd_PCMH-like_sf"/>
</dbReference>
<accession>A0A381PWP3</accession>
<keyword evidence="1" id="KW-0285">Flavoprotein</keyword>
<name>A0A381PWP3_9ZZZZ</name>
<dbReference type="EMBL" id="UINC01001092">
    <property type="protein sequence ID" value="SUZ70457.1"/>
    <property type="molecule type" value="Genomic_DNA"/>
</dbReference>
<dbReference type="PANTHER" id="PTHR42659">
    <property type="entry name" value="XANTHINE DEHYDROGENASE SUBUNIT C-RELATED"/>
    <property type="match status" value="1"/>
</dbReference>
<dbReference type="SUPFAM" id="SSF56176">
    <property type="entry name" value="FAD-binding/transporter-associated domain-like"/>
    <property type="match status" value="1"/>
</dbReference>
<evidence type="ECO:0000256" key="2">
    <source>
        <dbReference type="ARBA" id="ARBA00022827"/>
    </source>
</evidence>
<dbReference type="InterPro" id="IPR016169">
    <property type="entry name" value="FAD-bd_PCMH_sub2"/>
</dbReference>
<evidence type="ECO:0000256" key="1">
    <source>
        <dbReference type="ARBA" id="ARBA00022630"/>
    </source>
</evidence>
<evidence type="ECO:0000256" key="3">
    <source>
        <dbReference type="ARBA" id="ARBA00023002"/>
    </source>
</evidence>
<reference evidence="5" key="1">
    <citation type="submission" date="2018-05" db="EMBL/GenBank/DDBJ databases">
        <authorList>
            <person name="Lanie J.A."/>
            <person name="Ng W.-L."/>
            <person name="Kazmierczak K.M."/>
            <person name="Andrzejewski T.M."/>
            <person name="Davidsen T.M."/>
            <person name="Wayne K.J."/>
            <person name="Tettelin H."/>
            <person name="Glass J.I."/>
            <person name="Rusch D."/>
            <person name="Podicherti R."/>
            <person name="Tsui H.-C.T."/>
            <person name="Winkler M.E."/>
        </authorList>
    </citation>
    <scope>NUCLEOTIDE SEQUENCE</scope>
</reference>
<dbReference type="InterPro" id="IPR036683">
    <property type="entry name" value="CO_DH_flav_C_dom_sf"/>
</dbReference>
<dbReference type="Gene3D" id="3.30.390.50">
    <property type="entry name" value="CO dehydrogenase flavoprotein, C-terminal domain"/>
    <property type="match status" value="1"/>
</dbReference>
<proteinExistence type="predicted"/>
<dbReference type="Pfam" id="PF00941">
    <property type="entry name" value="FAD_binding_5"/>
    <property type="match status" value="1"/>
</dbReference>
<dbReference type="Gene3D" id="3.30.43.10">
    <property type="entry name" value="Uridine Diphospho-n-acetylenolpyruvylglucosamine Reductase, domain 2"/>
    <property type="match status" value="1"/>
</dbReference>
<keyword evidence="3" id="KW-0560">Oxidoreductase</keyword>
<dbReference type="PANTHER" id="PTHR42659:SF9">
    <property type="entry name" value="XANTHINE DEHYDROGENASE FAD-BINDING SUBUNIT XDHB-RELATED"/>
    <property type="match status" value="1"/>
</dbReference>
<evidence type="ECO:0000313" key="5">
    <source>
        <dbReference type="EMBL" id="SUZ70457.1"/>
    </source>
</evidence>